<dbReference type="OrthoDB" id="10477601at2759"/>
<protein>
    <submittedName>
        <fullName evidence="1">Uncharacterized protein</fullName>
    </submittedName>
</protein>
<keyword evidence="2" id="KW-1185">Reference proteome</keyword>
<dbReference type="AlphaFoldDB" id="A0A0V1L0W3"/>
<name>A0A0V1L0W3_9BILA</name>
<accession>A0A0V1L0W3</accession>
<dbReference type="Proteomes" id="UP000054721">
    <property type="component" value="Unassembled WGS sequence"/>
</dbReference>
<dbReference type="EMBL" id="JYDW01000170">
    <property type="protein sequence ID" value="KRZ53215.1"/>
    <property type="molecule type" value="Genomic_DNA"/>
</dbReference>
<sequence length="95" mass="10990">LQIIQRSNIYMKLLAYTCSAPDQTTEKNSIVHVVMFKDCGNDEKNRELDIENYSPSEWLFFLLDKISISGQDSHHSPGGYHLFDKPYYNILVAFS</sequence>
<gene>
    <name evidence="1" type="ORF">T02_9057</name>
</gene>
<evidence type="ECO:0000313" key="1">
    <source>
        <dbReference type="EMBL" id="KRZ53215.1"/>
    </source>
</evidence>
<feature type="non-terminal residue" evidence="1">
    <location>
        <position position="1"/>
    </location>
</feature>
<organism evidence="1 2">
    <name type="scientific">Trichinella nativa</name>
    <dbReference type="NCBI Taxonomy" id="6335"/>
    <lineage>
        <taxon>Eukaryota</taxon>
        <taxon>Metazoa</taxon>
        <taxon>Ecdysozoa</taxon>
        <taxon>Nematoda</taxon>
        <taxon>Enoplea</taxon>
        <taxon>Dorylaimia</taxon>
        <taxon>Trichinellida</taxon>
        <taxon>Trichinellidae</taxon>
        <taxon>Trichinella</taxon>
    </lineage>
</organism>
<comment type="caution">
    <text evidence="1">The sequence shown here is derived from an EMBL/GenBank/DDBJ whole genome shotgun (WGS) entry which is preliminary data.</text>
</comment>
<evidence type="ECO:0000313" key="2">
    <source>
        <dbReference type="Proteomes" id="UP000054721"/>
    </source>
</evidence>
<reference evidence="1 2" key="1">
    <citation type="submission" date="2015-05" db="EMBL/GenBank/DDBJ databases">
        <title>Evolution of Trichinella species and genotypes.</title>
        <authorList>
            <person name="Korhonen P.K."/>
            <person name="Edoardo P."/>
            <person name="Giuseppe L.R."/>
            <person name="Gasser R.B."/>
        </authorList>
    </citation>
    <scope>NUCLEOTIDE SEQUENCE [LARGE SCALE GENOMIC DNA]</scope>
    <source>
        <strain evidence="1">ISS10</strain>
    </source>
</reference>
<proteinExistence type="predicted"/>